<name>A0A5C6S499_9RHOB</name>
<gene>
    <name evidence="3" type="ORF">FQV27_11745</name>
</gene>
<dbReference type="EMBL" id="VOPL01000004">
    <property type="protein sequence ID" value="TXB68651.1"/>
    <property type="molecule type" value="Genomic_DNA"/>
</dbReference>
<evidence type="ECO:0000256" key="1">
    <source>
        <dbReference type="SAM" id="MobiDB-lite"/>
    </source>
</evidence>
<organism evidence="3 4">
    <name type="scientific">Paracoccus aurantiacus</name>
    <dbReference type="NCBI Taxonomy" id="2599412"/>
    <lineage>
        <taxon>Bacteria</taxon>
        <taxon>Pseudomonadati</taxon>
        <taxon>Pseudomonadota</taxon>
        <taxon>Alphaproteobacteria</taxon>
        <taxon>Rhodobacterales</taxon>
        <taxon>Paracoccaceae</taxon>
        <taxon>Paracoccus</taxon>
    </lineage>
</organism>
<sequence length="167" mass="16987">MKFPLIAAVALIAALPVFAQDAAPDEALPPAETDILPPGGDAPVDEIPPIADVAPDGGSPDATAIDMACTFETECNDAECASSGYQGRLTIISDGAGLAEGEWADPSETISLSAIVTNGTVLASSSGSETGKQRLLTVLPDGKARFTTHLTDPIMAITYIGSCEVAK</sequence>
<keyword evidence="4" id="KW-1185">Reference proteome</keyword>
<evidence type="ECO:0000256" key="2">
    <source>
        <dbReference type="SAM" id="SignalP"/>
    </source>
</evidence>
<keyword evidence="2" id="KW-0732">Signal</keyword>
<protein>
    <submittedName>
        <fullName evidence="3">Uncharacterized protein</fullName>
    </submittedName>
</protein>
<dbReference type="Proteomes" id="UP000321562">
    <property type="component" value="Unassembled WGS sequence"/>
</dbReference>
<accession>A0A5C6S499</accession>
<dbReference type="OrthoDB" id="7876140at2"/>
<dbReference type="RefSeq" id="WP_147098661.1">
    <property type="nucleotide sequence ID" value="NZ_JBHUFH010000012.1"/>
</dbReference>
<reference evidence="3 4" key="1">
    <citation type="submission" date="2019-08" db="EMBL/GenBank/DDBJ databases">
        <authorList>
            <person name="Ye J."/>
        </authorList>
    </citation>
    <scope>NUCLEOTIDE SEQUENCE [LARGE SCALE GENOMIC DNA]</scope>
    <source>
        <strain evidence="3 4">TK008</strain>
    </source>
</reference>
<evidence type="ECO:0000313" key="4">
    <source>
        <dbReference type="Proteomes" id="UP000321562"/>
    </source>
</evidence>
<dbReference type="AlphaFoldDB" id="A0A5C6S499"/>
<proteinExistence type="predicted"/>
<feature type="signal peptide" evidence="2">
    <location>
        <begin position="1"/>
        <end position="19"/>
    </location>
</feature>
<feature type="region of interest" description="Disordered" evidence="1">
    <location>
        <begin position="28"/>
        <end position="47"/>
    </location>
</feature>
<feature type="chain" id="PRO_5022880333" evidence="2">
    <location>
        <begin position="20"/>
        <end position="167"/>
    </location>
</feature>
<evidence type="ECO:0000313" key="3">
    <source>
        <dbReference type="EMBL" id="TXB68651.1"/>
    </source>
</evidence>
<comment type="caution">
    <text evidence="3">The sequence shown here is derived from an EMBL/GenBank/DDBJ whole genome shotgun (WGS) entry which is preliminary data.</text>
</comment>